<feature type="compositionally biased region" description="Basic and acidic residues" evidence="1">
    <location>
        <begin position="66"/>
        <end position="87"/>
    </location>
</feature>
<comment type="caution">
    <text evidence="2">The sequence shown here is derived from an EMBL/GenBank/DDBJ whole genome shotgun (WGS) entry which is preliminary data.</text>
</comment>
<keyword evidence="3" id="KW-1185">Reference proteome</keyword>
<feature type="region of interest" description="Disordered" evidence="1">
    <location>
        <begin position="1"/>
        <end position="87"/>
    </location>
</feature>
<dbReference type="AlphaFoldDB" id="A0A3S5BUL9"/>
<reference evidence="2" key="1">
    <citation type="submission" date="2018-11" db="EMBL/GenBank/DDBJ databases">
        <authorList>
            <consortium name="Pathogen Informatics"/>
        </authorList>
    </citation>
    <scope>NUCLEOTIDE SEQUENCE</scope>
</reference>
<evidence type="ECO:0000256" key="1">
    <source>
        <dbReference type="SAM" id="MobiDB-lite"/>
    </source>
</evidence>
<name>A0A3S5BUL9_9PLAT</name>
<dbReference type="Proteomes" id="UP000784294">
    <property type="component" value="Unassembled WGS sequence"/>
</dbReference>
<gene>
    <name evidence="2" type="ORF">PXEA_LOCUS12597</name>
</gene>
<sequence length="87" mass="9583">MSVTRGTKSHRGSNGAAQTNIRSHRETLTDRRPPAEMKVSSQQKTGLEGYLNREQVAPPFATVNTDESRPDPDRQGVANAERHQVAT</sequence>
<proteinExistence type="predicted"/>
<evidence type="ECO:0000313" key="2">
    <source>
        <dbReference type="EMBL" id="VEL19157.1"/>
    </source>
</evidence>
<protein>
    <submittedName>
        <fullName evidence="2">Uncharacterized protein</fullName>
    </submittedName>
</protein>
<dbReference type="EMBL" id="CAAALY010040355">
    <property type="protein sequence ID" value="VEL19157.1"/>
    <property type="molecule type" value="Genomic_DNA"/>
</dbReference>
<accession>A0A3S5BUL9</accession>
<evidence type="ECO:0000313" key="3">
    <source>
        <dbReference type="Proteomes" id="UP000784294"/>
    </source>
</evidence>
<feature type="compositionally biased region" description="Basic and acidic residues" evidence="1">
    <location>
        <begin position="23"/>
        <end position="35"/>
    </location>
</feature>
<organism evidence="2 3">
    <name type="scientific">Protopolystoma xenopodis</name>
    <dbReference type="NCBI Taxonomy" id="117903"/>
    <lineage>
        <taxon>Eukaryota</taxon>
        <taxon>Metazoa</taxon>
        <taxon>Spiralia</taxon>
        <taxon>Lophotrochozoa</taxon>
        <taxon>Platyhelminthes</taxon>
        <taxon>Monogenea</taxon>
        <taxon>Polyopisthocotylea</taxon>
        <taxon>Polystomatidea</taxon>
        <taxon>Polystomatidae</taxon>
        <taxon>Protopolystoma</taxon>
    </lineage>
</organism>